<feature type="transmembrane region" description="Helical" evidence="4">
    <location>
        <begin position="393"/>
        <end position="416"/>
    </location>
</feature>
<keyword evidence="2" id="KW-0328">Glycosyltransferase</keyword>
<evidence type="ECO:0000256" key="4">
    <source>
        <dbReference type="SAM" id="Phobius"/>
    </source>
</evidence>
<accession>A0ABY4YTZ6</accession>
<comment type="similarity">
    <text evidence="1">Belongs to the glycosyltransferase 2 family.</text>
</comment>
<dbReference type="PANTHER" id="PTHR43630:SF1">
    <property type="entry name" value="POLY-BETA-1,6-N-ACETYL-D-GLUCOSAMINE SYNTHASE"/>
    <property type="match status" value="1"/>
</dbReference>
<evidence type="ECO:0000256" key="1">
    <source>
        <dbReference type="ARBA" id="ARBA00006739"/>
    </source>
</evidence>
<dbReference type="InterPro" id="IPR029044">
    <property type="entry name" value="Nucleotide-diphossugar_trans"/>
</dbReference>
<evidence type="ECO:0000256" key="3">
    <source>
        <dbReference type="ARBA" id="ARBA00022679"/>
    </source>
</evidence>
<proteinExistence type="inferred from homology"/>
<name>A0ABY4YTZ6_9MICO</name>
<organism evidence="5 6">
    <name type="scientific">Ornithinimicrobium faecis</name>
    <dbReference type="NCBI Taxonomy" id="2934158"/>
    <lineage>
        <taxon>Bacteria</taxon>
        <taxon>Bacillati</taxon>
        <taxon>Actinomycetota</taxon>
        <taxon>Actinomycetes</taxon>
        <taxon>Micrococcales</taxon>
        <taxon>Ornithinimicrobiaceae</taxon>
        <taxon>Ornithinimicrobium</taxon>
    </lineage>
</organism>
<dbReference type="Pfam" id="PF13641">
    <property type="entry name" value="Glyco_tranf_2_3"/>
    <property type="match status" value="1"/>
</dbReference>
<dbReference type="CDD" id="cd06423">
    <property type="entry name" value="CESA_like"/>
    <property type="match status" value="1"/>
</dbReference>
<sequence length="485" mass="54812">MTLDPLRTGVEAVFGVIALPILIYFLVINSSYLILIVLSALEFRRSVRRLPHAGRDELLGSGLVPGVSVVTPMHNEEAGIREAVRAMLSLHYPQHEVVVVDDGSTDGGFEALRTAFDLVEVPRRMAQDLTVREQATSVHVPRDGRTRLTVVRKANSGRSDSINVGVNFATEDLVVFVDSDSILDADALLAIARPFADDPVRTVAAGGVIRVVNDCVVHSGRVIRVRMPRRFLPRVQVVEYLRAFHLGRSGWSRLKALILISGAFGIFRRDVLVEVGGLDPDSIGEDFELVMRVHRHMRRQRRDYAVKFIQEPICWTEVPETAGVLRKQRARWHRGLWETLWAYRGMTFNPRYGRVGLIAVPYYWFFELFAPLLELFGLILVVAGWLLGVVDVGYFLLFMAVAYAYAILVTLAAMTVEELSFHKYPRWRDLLTTLWVAVLENVGYRQLTAVWRLEGWWHSLIGRKQEWGTMTRTGFATNQSSGEGQ</sequence>
<evidence type="ECO:0000313" key="6">
    <source>
        <dbReference type="Proteomes" id="UP001056455"/>
    </source>
</evidence>
<reference evidence="5" key="1">
    <citation type="submission" date="2022-06" db="EMBL/GenBank/DDBJ databases">
        <title>Ornithinimicrobium HY1793.</title>
        <authorList>
            <person name="Huang Y."/>
        </authorList>
    </citation>
    <scope>NUCLEOTIDE SEQUENCE</scope>
    <source>
        <strain evidence="5">HY1793</strain>
    </source>
</reference>
<dbReference type="Proteomes" id="UP001056455">
    <property type="component" value="Chromosome"/>
</dbReference>
<protein>
    <submittedName>
        <fullName evidence="5">Glycosyltransferase family 2 protein</fullName>
    </submittedName>
</protein>
<feature type="transmembrane region" description="Helical" evidence="4">
    <location>
        <begin position="12"/>
        <end position="41"/>
    </location>
</feature>
<dbReference type="RefSeq" id="WP_252592849.1">
    <property type="nucleotide sequence ID" value="NZ_CP099489.1"/>
</dbReference>
<keyword evidence="4" id="KW-0812">Transmembrane</keyword>
<dbReference type="EMBL" id="CP099489">
    <property type="protein sequence ID" value="USQ79745.1"/>
    <property type="molecule type" value="Genomic_DNA"/>
</dbReference>
<dbReference type="SUPFAM" id="SSF53448">
    <property type="entry name" value="Nucleotide-diphospho-sugar transferases"/>
    <property type="match status" value="1"/>
</dbReference>
<keyword evidence="3" id="KW-0808">Transferase</keyword>
<keyword evidence="4" id="KW-1133">Transmembrane helix</keyword>
<evidence type="ECO:0000256" key="2">
    <source>
        <dbReference type="ARBA" id="ARBA00022676"/>
    </source>
</evidence>
<dbReference type="Gene3D" id="3.90.550.10">
    <property type="entry name" value="Spore Coat Polysaccharide Biosynthesis Protein SpsA, Chain A"/>
    <property type="match status" value="1"/>
</dbReference>
<keyword evidence="4" id="KW-0472">Membrane</keyword>
<dbReference type="PANTHER" id="PTHR43630">
    <property type="entry name" value="POLY-BETA-1,6-N-ACETYL-D-GLUCOSAMINE SYNTHASE"/>
    <property type="match status" value="1"/>
</dbReference>
<gene>
    <name evidence="5" type="ORF">NF556_19500</name>
</gene>
<feature type="transmembrane region" description="Helical" evidence="4">
    <location>
        <begin position="362"/>
        <end position="387"/>
    </location>
</feature>
<evidence type="ECO:0000313" key="5">
    <source>
        <dbReference type="EMBL" id="USQ79745.1"/>
    </source>
</evidence>
<keyword evidence="6" id="KW-1185">Reference proteome</keyword>